<dbReference type="Proteomes" id="UP000248783">
    <property type="component" value="Unassembled WGS sequence"/>
</dbReference>
<evidence type="ECO:0000313" key="2">
    <source>
        <dbReference type="EMBL" id="PZR52667.1"/>
    </source>
</evidence>
<gene>
    <name evidence="2" type="ORF">DNL40_11205</name>
</gene>
<reference evidence="2 3" key="1">
    <citation type="submission" date="2018-06" db="EMBL/GenBank/DDBJ databases">
        <title>Whole genome sequencing of a novel hydrocarbon degrading bacterial strain, PW21 isolated from oil contaminated produced water sample.</title>
        <authorList>
            <person name="Nagkirti P."/>
            <person name="Shaikh A."/>
            <person name="Gowdaman V."/>
            <person name="Engineer A.E."/>
            <person name="Dagar S."/>
            <person name="Dhakephalkar P.K."/>
        </authorList>
    </citation>
    <scope>NUCLEOTIDE SEQUENCE [LARGE SCALE GENOMIC DNA]</scope>
    <source>
        <strain evidence="2 3">PW21</strain>
    </source>
</reference>
<dbReference type="AlphaFoldDB" id="A0A2W5WMU9"/>
<proteinExistence type="predicted"/>
<evidence type="ECO:0008006" key="4">
    <source>
        <dbReference type="Google" id="ProtNLM"/>
    </source>
</evidence>
<evidence type="ECO:0000256" key="1">
    <source>
        <dbReference type="SAM" id="MobiDB-lite"/>
    </source>
</evidence>
<feature type="region of interest" description="Disordered" evidence="1">
    <location>
        <begin position="179"/>
        <end position="249"/>
    </location>
</feature>
<organism evidence="2 3">
    <name type="scientific">Xylanimonas oleitrophica</name>
    <dbReference type="NCBI Taxonomy" id="2607479"/>
    <lineage>
        <taxon>Bacteria</taxon>
        <taxon>Bacillati</taxon>
        <taxon>Actinomycetota</taxon>
        <taxon>Actinomycetes</taxon>
        <taxon>Micrococcales</taxon>
        <taxon>Promicromonosporaceae</taxon>
        <taxon>Xylanimonas</taxon>
    </lineage>
</organism>
<sequence>MVLAVLVGAGTAVGYGVGKGTLWVRDVWPDPVPALEASKVAPPLPIDVGGPSRPCAPTSLTMRAVPDNAQVAPGQMVAFAVSVENSGRRPCLVDGSETNRQVIVTDAAGNQVWSSADCSSGSRELLLGPGDVDSRTVRWSGKPSVPGACTRDQQPVPPGEYTASVVMVAIPDAVSEVSTVTVAEEGAEVPGEGEAPAEGAPEGEVSADAGAEGAPEGEAPADAGAGEQPEGEAPVEQPAGEAPPEVPAG</sequence>
<feature type="compositionally biased region" description="Low complexity" evidence="1">
    <location>
        <begin position="179"/>
        <end position="243"/>
    </location>
</feature>
<name>A0A2W5WMU9_9MICO</name>
<keyword evidence="3" id="KW-1185">Reference proteome</keyword>
<accession>A0A2W5WMU9</accession>
<protein>
    <recommendedName>
        <fullName evidence="4">DUF4232 domain-containing protein</fullName>
    </recommendedName>
</protein>
<dbReference type="EMBL" id="QKWH01000008">
    <property type="protein sequence ID" value="PZR52667.1"/>
    <property type="molecule type" value="Genomic_DNA"/>
</dbReference>
<evidence type="ECO:0000313" key="3">
    <source>
        <dbReference type="Proteomes" id="UP000248783"/>
    </source>
</evidence>
<comment type="caution">
    <text evidence="2">The sequence shown here is derived from an EMBL/GenBank/DDBJ whole genome shotgun (WGS) entry which is preliminary data.</text>
</comment>